<dbReference type="InterPro" id="IPR003615">
    <property type="entry name" value="HNH_nuc"/>
</dbReference>
<accession>B3TCL2</accession>
<feature type="domain" description="HNH nuclease" evidence="1">
    <location>
        <begin position="34"/>
        <end position="92"/>
    </location>
</feature>
<dbReference type="EMBL" id="EU016672">
    <property type="protein sequence ID" value="ABZ10321.1"/>
    <property type="molecule type" value="Genomic_DNA"/>
</dbReference>
<keyword evidence="2" id="KW-0540">Nuclease</keyword>
<gene>
    <name evidence="2" type="ORF">ALOHA_HF4000APKG10L15ctg1g24</name>
</gene>
<dbReference type="GO" id="GO:0008270">
    <property type="term" value="F:zinc ion binding"/>
    <property type="evidence" value="ECO:0007669"/>
    <property type="project" value="InterPro"/>
</dbReference>
<dbReference type="SMART" id="SM00507">
    <property type="entry name" value="HNHc"/>
    <property type="match status" value="1"/>
</dbReference>
<evidence type="ECO:0000313" key="2">
    <source>
        <dbReference type="EMBL" id="ABZ10321.1"/>
    </source>
</evidence>
<reference evidence="2" key="1">
    <citation type="journal article" date="2008" name="ISME J.">
        <title>Genomic patterns of recombination, clonal divergence and environment in marine microbial populations.</title>
        <authorList>
            <person name="Konstantinidis K.T."/>
            <person name="Delong E.F."/>
        </authorList>
    </citation>
    <scope>NUCLEOTIDE SEQUENCE</scope>
</reference>
<keyword evidence="2" id="KW-0378">Hydrolase</keyword>
<dbReference type="GO" id="GO:0004519">
    <property type="term" value="F:endonuclease activity"/>
    <property type="evidence" value="ECO:0007669"/>
    <property type="project" value="UniProtKB-KW"/>
</dbReference>
<protein>
    <submittedName>
        <fullName evidence="2">Putative HNH endonuclease</fullName>
    </submittedName>
</protein>
<dbReference type="Pfam" id="PF01844">
    <property type="entry name" value="HNH"/>
    <property type="match status" value="1"/>
</dbReference>
<name>B3TCL2_9ARCH</name>
<dbReference type="AlphaFoldDB" id="B3TCL2"/>
<keyword evidence="2" id="KW-0255">Endonuclease</keyword>
<proteinExistence type="predicted"/>
<organism evidence="2">
    <name type="scientific">uncultured marine crenarchaeote HF4000_APKG10L15</name>
    <dbReference type="NCBI Taxonomy" id="455613"/>
    <lineage>
        <taxon>Archaea</taxon>
        <taxon>Nitrososphaerota</taxon>
        <taxon>Nitrososphaeria</taxon>
        <taxon>Nitrosopumilales</taxon>
        <taxon>environmental samples</taxon>
    </lineage>
</organism>
<dbReference type="GO" id="GO:0003676">
    <property type="term" value="F:nucleic acid binding"/>
    <property type="evidence" value="ECO:0007669"/>
    <property type="project" value="InterPro"/>
</dbReference>
<dbReference type="Gene3D" id="1.10.30.50">
    <property type="match status" value="1"/>
</dbReference>
<sequence>MPKKIYKSNQREWKRDHYGMTHKKFNAWNREYSKVRPLVLKRDKNTCQICKGKSDKLFRRKFQIIVHHITKVIDGGTNEINNLVTLCQLCNIAIDQGIHKMGTFTKIGAYVPTEKKLFKHRILILTKYQAICDKFTKKF</sequence>
<evidence type="ECO:0000259" key="1">
    <source>
        <dbReference type="SMART" id="SM00507"/>
    </source>
</evidence>
<dbReference type="CDD" id="cd00085">
    <property type="entry name" value="HNHc"/>
    <property type="match status" value="1"/>
</dbReference>
<dbReference type="InterPro" id="IPR002711">
    <property type="entry name" value="HNH"/>
</dbReference>